<accession>A0ABR1R0Z5</accession>
<evidence type="ECO:0000313" key="1">
    <source>
        <dbReference type="EMBL" id="KAK7994625.1"/>
    </source>
</evidence>
<reference evidence="1 2" key="1">
    <citation type="submission" date="2023-01" db="EMBL/GenBank/DDBJ databases">
        <title>Analysis of 21 Apiospora genomes using comparative genomics revels a genus with tremendous synthesis potential of carbohydrate active enzymes and secondary metabolites.</title>
        <authorList>
            <person name="Sorensen T."/>
        </authorList>
    </citation>
    <scope>NUCLEOTIDE SEQUENCE [LARGE SCALE GENOMIC DNA]</scope>
    <source>
        <strain evidence="1 2">CBS 20057</strain>
    </source>
</reference>
<dbReference type="Proteomes" id="UP001396898">
    <property type="component" value="Unassembled WGS sequence"/>
</dbReference>
<keyword evidence="2" id="KW-1185">Reference proteome</keyword>
<sequence length="71" mass="8000">MAAGHDSVPINVLKSVILPLLPEDPLCWNLVFQYLQNVTGRVVWLAFLVWFVSSQVIPKTEDRLGPQGQVR</sequence>
<organism evidence="1 2">
    <name type="scientific">Apiospora marii</name>
    <dbReference type="NCBI Taxonomy" id="335849"/>
    <lineage>
        <taxon>Eukaryota</taxon>
        <taxon>Fungi</taxon>
        <taxon>Dikarya</taxon>
        <taxon>Ascomycota</taxon>
        <taxon>Pezizomycotina</taxon>
        <taxon>Sordariomycetes</taxon>
        <taxon>Xylariomycetidae</taxon>
        <taxon>Amphisphaeriales</taxon>
        <taxon>Apiosporaceae</taxon>
        <taxon>Apiospora</taxon>
    </lineage>
</organism>
<gene>
    <name evidence="1" type="ORF">PG991_016213</name>
</gene>
<name>A0ABR1R0Z5_9PEZI</name>
<dbReference type="EMBL" id="JAQQWI010000024">
    <property type="protein sequence ID" value="KAK7994625.1"/>
    <property type="molecule type" value="Genomic_DNA"/>
</dbReference>
<proteinExistence type="predicted"/>
<evidence type="ECO:0000313" key="2">
    <source>
        <dbReference type="Proteomes" id="UP001396898"/>
    </source>
</evidence>
<comment type="caution">
    <text evidence="1">The sequence shown here is derived from an EMBL/GenBank/DDBJ whole genome shotgun (WGS) entry which is preliminary data.</text>
</comment>
<protein>
    <submittedName>
        <fullName evidence="1">Uncharacterized protein</fullName>
    </submittedName>
</protein>